<feature type="compositionally biased region" description="Low complexity" evidence="1">
    <location>
        <begin position="7"/>
        <end position="16"/>
    </location>
</feature>
<evidence type="ECO:0000313" key="5">
    <source>
        <dbReference type="Proteomes" id="UP000321947"/>
    </source>
</evidence>
<feature type="region of interest" description="Disordered" evidence="1">
    <location>
        <begin position="124"/>
        <end position="147"/>
    </location>
</feature>
<name>A0A5D3DUR4_CUCMM</name>
<proteinExistence type="predicted"/>
<dbReference type="EMBL" id="SSTD01002800">
    <property type="protein sequence ID" value="TYK27423.1"/>
    <property type="molecule type" value="Genomic_DNA"/>
</dbReference>
<evidence type="ECO:0000313" key="3">
    <source>
        <dbReference type="EMBL" id="TYK27423.1"/>
    </source>
</evidence>
<feature type="region of interest" description="Disordered" evidence="1">
    <location>
        <begin position="1"/>
        <end position="41"/>
    </location>
</feature>
<evidence type="ECO:0000313" key="2">
    <source>
        <dbReference type="EMBL" id="KAA0062459.1"/>
    </source>
</evidence>
<organism evidence="3 5">
    <name type="scientific">Cucumis melo var. makuwa</name>
    <name type="common">Oriental melon</name>
    <dbReference type="NCBI Taxonomy" id="1194695"/>
    <lineage>
        <taxon>Eukaryota</taxon>
        <taxon>Viridiplantae</taxon>
        <taxon>Streptophyta</taxon>
        <taxon>Embryophyta</taxon>
        <taxon>Tracheophyta</taxon>
        <taxon>Spermatophyta</taxon>
        <taxon>Magnoliopsida</taxon>
        <taxon>eudicotyledons</taxon>
        <taxon>Gunneridae</taxon>
        <taxon>Pentapetalae</taxon>
        <taxon>rosids</taxon>
        <taxon>fabids</taxon>
        <taxon>Cucurbitales</taxon>
        <taxon>Cucurbitaceae</taxon>
        <taxon>Benincaseae</taxon>
        <taxon>Cucumis</taxon>
    </lineage>
</organism>
<evidence type="ECO:0000256" key="1">
    <source>
        <dbReference type="SAM" id="MobiDB-lite"/>
    </source>
</evidence>
<sequence length="147" mass="16579">MKTNKVASKSSAASDSYTGLVTQSHLKRSMQEQEQSSVLKKKSLEQLIESRKGRIIIRDNPLFNNYTPTSNLSDKNSHLEVMSVMMVDATVEATVAEMDRKINFLMKVVKERDHEIAALKDQMKTRETTESSQTPIFKATDKGKNVV</sequence>
<protein>
    <submittedName>
        <fullName evidence="3">Ty3-gypsy retrotransposon protein</fullName>
    </submittedName>
</protein>
<evidence type="ECO:0000313" key="4">
    <source>
        <dbReference type="Proteomes" id="UP000321393"/>
    </source>
</evidence>
<accession>A0A5D3DUR4</accession>
<reference evidence="4 5" key="1">
    <citation type="submission" date="2019-08" db="EMBL/GenBank/DDBJ databases">
        <title>Draft genome sequences of two oriental melons (Cucumis melo L. var makuwa).</title>
        <authorList>
            <person name="Kwon S.-Y."/>
        </authorList>
    </citation>
    <scope>NUCLEOTIDE SEQUENCE [LARGE SCALE GENOMIC DNA]</scope>
    <source>
        <strain evidence="5">cv. Chang Bougi</strain>
        <strain evidence="4">cv. SW 3</strain>
        <tissue evidence="3">Leaf</tissue>
    </source>
</reference>
<dbReference type="Proteomes" id="UP000321947">
    <property type="component" value="Unassembled WGS sequence"/>
</dbReference>
<comment type="caution">
    <text evidence="3">The sequence shown here is derived from an EMBL/GenBank/DDBJ whole genome shotgun (WGS) entry which is preliminary data.</text>
</comment>
<dbReference type="AlphaFoldDB" id="A0A5D3DUR4"/>
<gene>
    <name evidence="3" type="ORF">E5676_scaffold325G001170</name>
    <name evidence="2" type="ORF">E6C27_scaffold130G00440</name>
</gene>
<dbReference type="Proteomes" id="UP000321393">
    <property type="component" value="Unassembled WGS sequence"/>
</dbReference>
<dbReference type="EMBL" id="SSTE01004567">
    <property type="protein sequence ID" value="KAA0062459.1"/>
    <property type="molecule type" value="Genomic_DNA"/>
</dbReference>